<dbReference type="PATRIC" id="fig|662476.7.peg.4057"/>
<dbReference type="AlphaFoldDB" id="M0JM45"/>
<dbReference type="KEGG" id="hsin:KDQ40_18950"/>
<reference evidence="2 4" key="1">
    <citation type="journal article" date="2014" name="PLoS Genet.">
        <title>Phylogenetically driven sequencing of extremely halophilic archaea reveals strategies for static and dynamic osmo-response.</title>
        <authorList>
            <person name="Becker E.A."/>
            <person name="Seitzer P.M."/>
            <person name="Tritt A."/>
            <person name="Larsen D."/>
            <person name="Krusor M."/>
            <person name="Yao A.I."/>
            <person name="Wu D."/>
            <person name="Madern D."/>
            <person name="Eisen J.A."/>
            <person name="Darling A.E."/>
            <person name="Facciotti M.T."/>
        </authorList>
    </citation>
    <scope>NUCLEOTIDE SEQUENCE [LARGE SCALE GENOMIC DNA]</scope>
    <source>
        <strain evidence="2 4">ATCC 33800</strain>
    </source>
</reference>
<evidence type="ECO:0000313" key="4">
    <source>
        <dbReference type="Proteomes" id="UP000011659"/>
    </source>
</evidence>
<dbReference type="PANTHER" id="PTHR43685">
    <property type="entry name" value="GLYCOSYLTRANSFERASE"/>
    <property type="match status" value="1"/>
</dbReference>
<proteinExistence type="predicted"/>
<keyword evidence="2" id="KW-0808">Transferase</keyword>
<dbReference type="InterPro" id="IPR050834">
    <property type="entry name" value="Glycosyltransf_2"/>
</dbReference>
<evidence type="ECO:0000313" key="2">
    <source>
        <dbReference type="EMBL" id="EMA08760.1"/>
    </source>
</evidence>
<dbReference type="GO" id="GO:0016740">
    <property type="term" value="F:transferase activity"/>
    <property type="evidence" value="ECO:0007669"/>
    <property type="project" value="UniProtKB-KW"/>
</dbReference>
<dbReference type="EMBL" id="CP073368">
    <property type="protein sequence ID" value="QUJ74044.1"/>
    <property type="molecule type" value="Genomic_DNA"/>
</dbReference>
<keyword evidence="3" id="KW-0614">Plasmid</keyword>
<name>M0JM45_9EURY</name>
<dbReference type="GeneID" id="64825080"/>
<feature type="domain" description="Glycosyltransferase 2-like" evidence="1">
    <location>
        <begin position="11"/>
        <end position="124"/>
    </location>
</feature>
<dbReference type="Proteomes" id="UP000011659">
    <property type="component" value="Unassembled WGS sequence"/>
</dbReference>
<dbReference type="Gene3D" id="3.90.550.10">
    <property type="entry name" value="Spore Coat Polysaccharide Biosynthesis Protein SpsA, Chain A"/>
    <property type="match status" value="1"/>
</dbReference>
<dbReference type="RefSeq" id="WP_004966699.1">
    <property type="nucleotide sequence ID" value="NZ_AOLR01000057.1"/>
</dbReference>
<sequence length="320" mass="35632">MKTSAEPPLVSVVIPTYGRPEFLIDAVQSVVNQTYPEVELIVVDDHSPDPVEPFLTDISFDDLAHADIVRHKQNRGGNAARRTGIERSRGEFVAFLDDDDYWDPTLVERVVSVFQESGPDVGVVMAGTRIVDEDGEELGKVVPDAAGEVTEGILRGTVRAGSFSRFTVHRGVIDATGPPDERLPSWQDLEWHIRLSTRCEYASLREPVVTRRVTSHDQITDDFEAKRDVSYPLLLEKHCPLAAEFGRETERRFVATLTLTLGFSALRNGYYATAVRTFGRAIQHDPLVPKAYLYLLIALGGPFTYKPARGLRRKLQASIG</sequence>
<dbReference type="Pfam" id="PF00535">
    <property type="entry name" value="Glycos_transf_2"/>
    <property type="match status" value="1"/>
</dbReference>
<evidence type="ECO:0000259" key="1">
    <source>
        <dbReference type="Pfam" id="PF00535"/>
    </source>
</evidence>
<accession>M0JM45</accession>
<reference evidence="3" key="2">
    <citation type="submission" date="2021-04" db="EMBL/GenBank/DDBJ databases">
        <title>Complete Genome sequence and Methylome Analysis of the Haloarchaeon Haloarcula sinaiiensis.</title>
        <authorList>
            <person name="Fomenkov A."/>
            <person name="DasSarma P."/>
            <person name="DasSarma S."/>
            <person name="Roberts R.J."/>
        </authorList>
    </citation>
    <scope>NUCLEOTIDE SEQUENCE</scope>
    <source>
        <strain evidence="3">ATCC 33800</strain>
        <plasmid evidence="3">pHsi540</plasmid>
    </source>
</reference>
<dbReference type="SUPFAM" id="SSF53448">
    <property type="entry name" value="Nucleotide-diphospho-sugar transferases"/>
    <property type="match status" value="1"/>
</dbReference>
<evidence type="ECO:0000313" key="3">
    <source>
        <dbReference type="EMBL" id="QUJ74044.1"/>
    </source>
</evidence>
<dbReference type="Proteomes" id="UP000682967">
    <property type="component" value="Plasmid pHsi540"/>
</dbReference>
<dbReference type="InterPro" id="IPR029044">
    <property type="entry name" value="Nucleotide-diphossugar_trans"/>
</dbReference>
<gene>
    <name evidence="2" type="ORF">C436_20383</name>
    <name evidence="3" type="ORF">KDQ40_18950</name>
</gene>
<dbReference type="CDD" id="cd00761">
    <property type="entry name" value="Glyco_tranf_GTA_type"/>
    <property type="match status" value="1"/>
</dbReference>
<evidence type="ECO:0000313" key="5">
    <source>
        <dbReference type="Proteomes" id="UP000682967"/>
    </source>
</evidence>
<dbReference type="EMBL" id="AOLR01000057">
    <property type="protein sequence ID" value="EMA08760.1"/>
    <property type="molecule type" value="Genomic_DNA"/>
</dbReference>
<geneLocation type="plasmid" evidence="3 5">
    <name>pHsi540</name>
</geneLocation>
<dbReference type="OrthoDB" id="46222at2157"/>
<keyword evidence="4" id="KW-1185">Reference proteome</keyword>
<dbReference type="InterPro" id="IPR001173">
    <property type="entry name" value="Glyco_trans_2-like"/>
</dbReference>
<dbReference type="PANTHER" id="PTHR43685:SF2">
    <property type="entry name" value="GLYCOSYLTRANSFERASE 2-LIKE DOMAIN-CONTAINING PROTEIN"/>
    <property type="match status" value="1"/>
</dbReference>
<organism evidence="2 4">
    <name type="scientific">Haloarcula marismortui ATCC 33800</name>
    <dbReference type="NCBI Taxonomy" id="662476"/>
    <lineage>
        <taxon>Archaea</taxon>
        <taxon>Methanobacteriati</taxon>
        <taxon>Methanobacteriota</taxon>
        <taxon>Stenosarchaea group</taxon>
        <taxon>Halobacteria</taxon>
        <taxon>Halobacteriales</taxon>
        <taxon>Haloarculaceae</taxon>
        <taxon>Haloarcula</taxon>
    </lineage>
</organism>
<protein>
    <submittedName>
        <fullName evidence="2">Glycosyl transferase</fullName>
    </submittedName>
    <submittedName>
        <fullName evidence="3">Glycosyltransferase family 2 protein</fullName>
    </submittedName>
</protein>